<dbReference type="AlphaFoldDB" id="A0A4Z0YIA5"/>
<keyword evidence="9" id="KW-1185">Reference proteome</keyword>
<keyword evidence="4" id="KW-0963">Cytoplasm</keyword>
<evidence type="ECO:0000256" key="1">
    <source>
        <dbReference type="ARBA" id="ARBA00004123"/>
    </source>
</evidence>
<dbReference type="Proteomes" id="UP000297716">
    <property type="component" value="Unassembled WGS sequence"/>
</dbReference>
<comment type="caution">
    <text evidence="8">The sequence shown here is derived from an EMBL/GenBank/DDBJ whole genome shotgun (WGS) entry which is preliminary data.</text>
</comment>
<dbReference type="GO" id="GO:0005737">
    <property type="term" value="C:cytoplasm"/>
    <property type="evidence" value="ECO:0007669"/>
    <property type="project" value="UniProtKB-SubCell"/>
</dbReference>
<dbReference type="InterPro" id="IPR029479">
    <property type="entry name" value="Nitroreductase"/>
</dbReference>
<keyword evidence="5" id="KW-0560">Oxidoreductase</keyword>
<dbReference type="InterPro" id="IPR000415">
    <property type="entry name" value="Nitroreductase-like"/>
</dbReference>
<gene>
    <name evidence="8" type="ORF">E0Z10_g9764</name>
</gene>
<dbReference type="PANTHER" id="PTHR43035:SF1">
    <property type="entry name" value="FATTY ACID REPRESSION MUTANT PROTEIN 2-RELATED"/>
    <property type="match status" value="1"/>
</dbReference>
<evidence type="ECO:0000259" key="7">
    <source>
        <dbReference type="Pfam" id="PF00881"/>
    </source>
</evidence>
<dbReference type="FunFam" id="3.40.109.10:FF:000001">
    <property type="entry name" value="Nitroreductase family"/>
    <property type="match status" value="1"/>
</dbReference>
<evidence type="ECO:0000256" key="5">
    <source>
        <dbReference type="ARBA" id="ARBA00023002"/>
    </source>
</evidence>
<dbReference type="STRING" id="37992.A0A4Z0YIA5"/>
<keyword evidence="6" id="KW-0539">Nucleus</keyword>
<evidence type="ECO:0000256" key="6">
    <source>
        <dbReference type="ARBA" id="ARBA00023242"/>
    </source>
</evidence>
<evidence type="ECO:0000256" key="4">
    <source>
        <dbReference type="ARBA" id="ARBA00022490"/>
    </source>
</evidence>
<evidence type="ECO:0000313" key="8">
    <source>
        <dbReference type="EMBL" id="TGJ79005.1"/>
    </source>
</evidence>
<protein>
    <recommendedName>
        <fullName evidence="7">Nitroreductase domain-containing protein</fullName>
    </recommendedName>
</protein>
<proteinExistence type="inferred from homology"/>
<dbReference type="GO" id="GO:0016491">
    <property type="term" value="F:oxidoreductase activity"/>
    <property type="evidence" value="ECO:0007669"/>
    <property type="project" value="UniProtKB-KW"/>
</dbReference>
<evidence type="ECO:0000313" key="9">
    <source>
        <dbReference type="Proteomes" id="UP000297716"/>
    </source>
</evidence>
<sequence length="205" mass="22779">MSANTLSLLDGIKQRSSLHVLSSDVSVSDARIQEIVREGILHAPTPFNCQSGRAVVLLNEEHKKFWDIAHKAAKASVPPQAFEKAFEPRVKMFRAAYGTVLFYESQNALDKVAGRVPMVKAMMPQWSEHASGMLQYSVWTMLCAEGLGVNLQHYSPMVDAPTAEQWNIPADWALKAQMVFGKPTGPRLQEKTVEPVEDRIKVFGA</sequence>
<name>A0A4Z0YIA5_9PEZI</name>
<evidence type="ECO:0000256" key="2">
    <source>
        <dbReference type="ARBA" id="ARBA00004496"/>
    </source>
</evidence>
<dbReference type="PANTHER" id="PTHR43035">
    <property type="entry name" value="FATTY ACID REPRESSION MUTANT PROTEIN 2-RELATED"/>
    <property type="match status" value="1"/>
</dbReference>
<reference evidence="8 9" key="1">
    <citation type="submission" date="2019-03" db="EMBL/GenBank/DDBJ databases">
        <title>Draft genome sequence of Xylaria hypoxylon DSM 108379, a ubiquitous saprotrophic-parasitic fungi on hardwood.</title>
        <authorList>
            <person name="Buettner E."/>
            <person name="Leonhardt S."/>
            <person name="Gebauer A.M."/>
            <person name="Liers C."/>
            <person name="Hofrichter M."/>
            <person name="Kellner H."/>
        </authorList>
    </citation>
    <scope>NUCLEOTIDE SEQUENCE [LARGE SCALE GENOMIC DNA]</scope>
    <source>
        <strain evidence="8 9">DSM 108379</strain>
    </source>
</reference>
<dbReference type="GO" id="GO:0005634">
    <property type="term" value="C:nucleus"/>
    <property type="evidence" value="ECO:0007669"/>
    <property type="project" value="UniProtKB-SubCell"/>
</dbReference>
<organism evidence="8 9">
    <name type="scientific">Xylaria hypoxylon</name>
    <dbReference type="NCBI Taxonomy" id="37992"/>
    <lineage>
        <taxon>Eukaryota</taxon>
        <taxon>Fungi</taxon>
        <taxon>Dikarya</taxon>
        <taxon>Ascomycota</taxon>
        <taxon>Pezizomycotina</taxon>
        <taxon>Sordariomycetes</taxon>
        <taxon>Xylariomycetidae</taxon>
        <taxon>Xylariales</taxon>
        <taxon>Xylariaceae</taxon>
        <taxon>Xylaria</taxon>
    </lineage>
</organism>
<dbReference type="GO" id="GO:0034599">
    <property type="term" value="P:cellular response to oxidative stress"/>
    <property type="evidence" value="ECO:0007669"/>
    <property type="project" value="InterPro"/>
</dbReference>
<dbReference type="Pfam" id="PF00881">
    <property type="entry name" value="Nitroreductase"/>
    <property type="match status" value="1"/>
</dbReference>
<accession>A0A4Z0YIA5</accession>
<dbReference type="InterPro" id="IPR033877">
    <property type="entry name" value="Frm2/Hbn1"/>
</dbReference>
<evidence type="ECO:0000256" key="3">
    <source>
        <dbReference type="ARBA" id="ARBA00007118"/>
    </source>
</evidence>
<feature type="domain" description="Nitroreductase" evidence="7">
    <location>
        <begin position="12"/>
        <end position="182"/>
    </location>
</feature>
<dbReference type="CDD" id="cd02140">
    <property type="entry name" value="Frm2-like"/>
    <property type="match status" value="1"/>
</dbReference>
<dbReference type="Gene3D" id="3.40.109.10">
    <property type="entry name" value="NADH Oxidase"/>
    <property type="match status" value="1"/>
</dbReference>
<dbReference type="EMBL" id="SKBN01000325">
    <property type="protein sequence ID" value="TGJ79005.1"/>
    <property type="molecule type" value="Genomic_DNA"/>
</dbReference>
<dbReference type="SUPFAM" id="SSF55469">
    <property type="entry name" value="FMN-dependent nitroreductase-like"/>
    <property type="match status" value="1"/>
</dbReference>
<dbReference type="OrthoDB" id="2138173at2759"/>
<comment type="similarity">
    <text evidence="3">Belongs to the nitroreductase family.</text>
</comment>
<comment type="subcellular location">
    <subcellularLocation>
        <location evidence="2">Cytoplasm</location>
    </subcellularLocation>
    <subcellularLocation>
        <location evidence="1">Nucleus</location>
    </subcellularLocation>
</comment>